<evidence type="ECO:0000256" key="11">
    <source>
        <dbReference type="ARBA" id="ARBA00023229"/>
    </source>
</evidence>
<evidence type="ECO:0000256" key="6">
    <source>
        <dbReference type="ARBA" id="ARBA00022679"/>
    </source>
</evidence>
<dbReference type="Pfam" id="PF02779">
    <property type="entry name" value="Transket_pyr"/>
    <property type="match status" value="1"/>
</dbReference>
<evidence type="ECO:0000259" key="13">
    <source>
        <dbReference type="SMART" id="SM00861"/>
    </source>
</evidence>
<dbReference type="EMBL" id="FOGP01000004">
    <property type="protein sequence ID" value="SER54440.1"/>
    <property type="molecule type" value="Genomic_DNA"/>
</dbReference>
<keyword evidence="9" id="KW-0784">Thiamine biosynthesis</keyword>
<evidence type="ECO:0000256" key="10">
    <source>
        <dbReference type="ARBA" id="ARBA00023052"/>
    </source>
</evidence>
<dbReference type="SMART" id="SM00861">
    <property type="entry name" value="Transket_pyr"/>
    <property type="match status" value="1"/>
</dbReference>
<dbReference type="CDD" id="cd02007">
    <property type="entry name" value="TPP_DXS"/>
    <property type="match status" value="1"/>
</dbReference>
<evidence type="ECO:0000256" key="2">
    <source>
        <dbReference type="ARBA" id="ARBA00004980"/>
    </source>
</evidence>
<evidence type="ECO:0000256" key="8">
    <source>
        <dbReference type="ARBA" id="ARBA00022842"/>
    </source>
</evidence>
<keyword evidence="8" id="KW-0460">Magnesium</keyword>
<dbReference type="InterPro" id="IPR029061">
    <property type="entry name" value="THDP-binding"/>
</dbReference>
<evidence type="ECO:0000256" key="5">
    <source>
        <dbReference type="ARBA" id="ARBA00013150"/>
    </source>
</evidence>
<dbReference type="UniPathway" id="UPA00064">
    <property type="reaction ID" value="UER00091"/>
</dbReference>
<dbReference type="InterPro" id="IPR009014">
    <property type="entry name" value="Transketo_C/PFOR_II"/>
</dbReference>
<evidence type="ECO:0000313" key="14">
    <source>
        <dbReference type="EMBL" id="SER54440.1"/>
    </source>
</evidence>
<dbReference type="GO" id="GO:0000287">
    <property type="term" value="F:magnesium ion binding"/>
    <property type="evidence" value="ECO:0007669"/>
    <property type="project" value="UniProtKB-ARBA"/>
</dbReference>
<dbReference type="Gene3D" id="3.40.50.970">
    <property type="match status" value="2"/>
</dbReference>
<dbReference type="GO" id="GO:0008661">
    <property type="term" value="F:1-deoxy-D-xylulose-5-phosphate synthase activity"/>
    <property type="evidence" value="ECO:0007669"/>
    <property type="project" value="UniProtKB-EC"/>
</dbReference>
<dbReference type="InterPro" id="IPR033248">
    <property type="entry name" value="Transketolase_C"/>
</dbReference>
<dbReference type="SUPFAM" id="SSF52922">
    <property type="entry name" value="TK C-terminal domain-like"/>
    <property type="match status" value="1"/>
</dbReference>
<dbReference type="GO" id="GO:0005829">
    <property type="term" value="C:cytosol"/>
    <property type="evidence" value="ECO:0007669"/>
    <property type="project" value="TreeGrafter"/>
</dbReference>
<accession>A0A1H9Q1X7</accession>
<dbReference type="InterPro" id="IPR005475">
    <property type="entry name" value="Transketolase-like_Pyr-bd"/>
</dbReference>
<proteinExistence type="inferred from homology"/>
<evidence type="ECO:0000256" key="7">
    <source>
        <dbReference type="ARBA" id="ARBA00022723"/>
    </source>
</evidence>
<dbReference type="Proteomes" id="UP000199128">
    <property type="component" value="Unassembled WGS sequence"/>
</dbReference>
<dbReference type="Gene3D" id="3.40.50.920">
    <property type="match status" value="1"/>
</dbReference>
<reference evidence="15" key="1">
    <citation type="submission" date="2016-10" db="EMBL/GenBank/DDBJ databases">
        <authorList>
            <person name="Varghese N."/>
            <person name="Submissions S."/>
        </authorList>
    </citation>
    <scope>NUCLEOTIDE SEQUENCE [LARGE SCALE GENOMIC DNA]</scope>
    <source>
        <strain evidence="15">KHGC19</strain>
    </source>
</reference>
<evidence type="ECO:0000256" key="3">
    <source>
        <dbReference type="ARBA" id="ARBA00011081"/>
    </source>
</evidence>
<protein>
    <recommendedName>
        <fullName evidence="5">1-deoxy-D-xylulose-5-phosphate synthase</fullName>
        <ecNumber evidence="5">2.2.1.7</ecNumber>
    </recommendedName>
</protein>
<evidence type="ECO:0000256" key="1">
    <source>
        <dbReference type="ARBA" id="ARBA00001946"/>
    </source>
</evidence>
<dbReference type="RefSeq" id="WP_091009186.1">
    <property type="nucleotide sequence ID" value="NZ_FOGP01000004.1"/>
</dbReference>
<keyword evidence="7" id="KW-0479">Metal-binding</keyword>
<sequence length="576" mass="62771">MSKYLDSIDSPADLKRIPQSELPELAKEIRSALIRRLEAVGGHFGSNLGAVELEIALHYVFDSPRDKFVFDVSHQSYTHKVLTGRRGMVEPETYLDYSGFSAPEESVHDQFKVGHTSTSLSLACGLAKARDLTGGKGNVVAVIGDGSMSGGEAFEGLNNAAMLDSNMIILFNDNDMSIAPNQGGMYRNFAELRATKGTASNNFFTAMGLEYRFLESGNDLDALIQELRAVKDIDHPIVVHICTQKGLGSDWAQEHREEGHWVDPKGAEPSDEESPTKLNADFLLKKIQADPSVVVINAGTPGGLSLTPAWRAKAGKQFVDVGIAEEHAVAFTSGLARGGAKPVYLVSGSFAQRTYDQLMQDLALNRSAGVILVRGASIGTGDATHNGTYISSLENIVPNVRVFSPSSMEDEYAILDWAIDQQEGPVIINVPESATHGPQRFSTEDVERNRVVRMGRDVALMGYGNFQALAQEVAAELEKCDIDATVIDPVFANDIDAELLQALKGDHRLVVTLEDGMLAGGFGSAVTAFYSADDMRVLNYGARREYLDRVDGEAMRKRYHLNPETIAQEIREVLER</sequence>
<dbReference type="Pfam" id="PF13292">
    <property type="entry name" value="DXP_synthase_N"/>
    <property type="match status" value="1"/>
</dbReference>
<evidence type="ECO:0000256" key="4">
    <source>
        <dbReference type="ARBA" id="ARBA00011738"/>
    </source>
</evidence>
<dbReference type="NCBIfam" id="NF003933">
    <property type="entry name" value="PRK05444.2-2"/>
    <property type="match status" value="1"/>
</dbReference>
<evidence type="ECO:0000313" key="15">
    <source>
        <dbReference type="Proteomes" id="UP000199128"/>
    </source>
</evidence>
<dbReference type="Pfam" id="PF02780">
    <property type="entry name" value="Transketolase_C"/>
    <property type="match status" value="1"/>
</dbReference>
<dbReference type="PANTHER" id="PTHR43322:SF1">
    <property type="entry name" value="1-DEOXY-D-XYLULOSE-5-PHOSPHATE SYNTHASE"/>
    <property type="match status" value="1"/>
</dbReference>
<comment type="cofactor">
    <cofactor evidence="1">
        <name>Mg(2+)</name>
        <dbReference type="ChEBI" id="CHEBI:18420"/>
    </cofactor>
</comment>
<evidence type="ECO:0000256" key="9">
    <source>
        <dbReference type="ARBA" id="ARBA00022977"/>
    </source>
</evidence>
<gene>
    <name evidence="14" type="ORF">SAMN05216446_1258</name>
</gene>
<dbReference type="PANTHER" id="PTHR43322">
    <property type="entry name" value="1-D-DEOXYXYLULOSE 5-PHOSPHATE SYNTHASE-RELATED"/>
    <property type="match status" value="1"/>
</dbReference>
<dbReference type="EC" id="2.2.1.7" evidence="5"/>
<name>A0A1H9Q1X7_9ACTN</name>
<dbReference type="NCBIfam" id="NF008968">
    <property type="entry name" value="PRK12315.1"/>
    <property type="match status" value="1"/>
</dbReference>
<dbReference type="InterPro" id="IPR005477">
    <property type="entry name" value="Dxylulose-5-P_synthase"/>
</dbReference>
<comment type="pathway">
    <text evidence="2">Metabolic intermediate biosynthesis; 1-deoxy-D-xylulose 5-phosphate biosynthesis; 1-deoxy-D-xylulose 5-phosphate from D-glyceraldehyde 3-phosphate and pyruvate: step 1/1.</text>
</comment>
<feature type="domain" description="Transketolase-like pyrimidine-binding" evidence="13">
    <location>
        <begin position="273"/>
        <end position="438"/>
    </location>
</feature>
<comment type="subunit">
    <text evidence="4">Homodimer.</text>
</comment>
<comment type="similarity">
    <text evidence="3">Belongs to the transketolase family. DXPS subfamily.</text>
</comment>
<keyword evidence="6" id="KW-0808">Transferase</keyword>
<organism evidence="14 15">
    <name type="scientific">Parafannyhessea umbonata</name>
    <dbReference type="NCBI Taxonomy" id="604330"/>
    <lineage>
        <taxon>Bacteria</taxon>
        <taxon>Bacillati</taxon>
        <taxon>Actinomycetota</taxon>
        <taxon>Coriobacteriia</taxon>
        <taxon>Coriobacteriales</taxon>
        <taxon>Atopobiaceae</taxon>
        <taxon>Parafannyhessea</taxon>
    </lineage>
</organism>
<evidence type="ECO:0000256" key="12">
    <source>
        <dbReference type="SAM" id="MobiDB-lite"/>
    </source>
</evidence>
<dbReference type="CDD" id="cd07033">
    <property type="entry name" value="TPP_PYR_DXS_TK_like"/>
    <property type="match status" value="1"/>
</dbReference>
<dbReference type="GO" id="GO:0019288">
    <property type="term" value="P:isopentenyl diphosphate biosynthetic process, methylerythritol 4-phosphate pathway"/>
    <property type="evidence" value="ECO:0007669"/>
    <property type="project" value="TreeGrafter"/>
</dbReference>
<feature type="region of interest" description="Disordered" evidence="12">
    <location>
        <begin position="255"/>
        <end position="275"/>
    </location>
</feature>
<feature type="compositionally biased region" description="Basic and acidic residues" evidence="12">
    <location>
        <begin position="255"/>
        <end position="268"/>
    </location>
</feature>
<keyword evidence="10" id="KW-0786">Thiamine pyrophosphate</keyword>
<dbReference type="AlphaFoldDB" id="A0A1H9Q1X7"/>
<dbReference type="GO" id="GO:0009228">
    <property type="term" value="P:thiamine biosynthetic process"/>
    <property type="evidence" value="ECO:0007669"/>
    <property type="project" value="UniProtKB-KW"/>
</dbReference>
<dbReference type="SUPFAM" id="SSF52518">
    <property type="entry name" value="Thiamin diphosphate-binding fold (THDP-binding)"/>
    <property type="match status" value="2"/>
</dbReference>
<dbReference type="GO" id="GO:0016114">
    <property type="term" value="P:terpenoid biosynthetic process"/>
    <property type="evidence" value="ECO:0007669"/>
    <property type="project" value="InterPro"/>
</dbReference>
<keyword evidence="11" id="KW-0414">Isoprene biosynthesis</keyword>